<keyword evidence="4" id="KW-1185">Reference proteome</keyword>
<keyword evidence="3" id="KW-0449">Lipoprotein</keyword>
<dbReference type="EMBL" id="FO203512">
    <property type="protein sequence ID" value="CCK75966.1"/>
    <property type="molecule type" value="Genomic_DNA"/>
</dbReference>
<dbReference type="PATRIC" id="fig|698738.3.peg.1854"/>
<sequence>MVKVQYGLFLISLLILPKLGMSDESVDPWQGFNRSVFEFNETLDMYVAKPVAQGYQAVTPQFVDTGVSNFFSNLEDVLIVLNDVFQLKPVQALSDTGRFLINSTIGLFGFFDVASHIGLMKHDEDLGQTLGYWGVGAGPYIMLPVLGPSNVRDTFGLAGDSLSGFGYTEVTDTLAQQSGLWLLRNIDVRADLIASEGLITGDRYTFFRSFYMQRRDYLVRDGVVEDEFGDDFDEDFEQYDEEVDEDLY</sequence>
<dbReference type="HOGENOM" id="CLU_059326_3_1_6"/>
<dbReference type="STRING" id="698738.OLEAN_C17900"/>
<dbReference type="Proteomes" id="UP000032749">
    <property type="component" value="Chromosome"/>
</dbReference>
<evidence type="ECO:0000256" key="1">
    <source>
        <dbReference type="ARBA" id="ARBA00010634"/>
    </source>
</evidence>
<keyword evidence="2" id="KW-0732">Signal</keyword>
<dbReference type="PANTHER" id="PTHR30035">
    <property type="entry name" value="LIPOPROTEIN VACJ-RELATED"/>
    <property type="match status" value="1"/>
</dbReference>
<dbReference type="KEGG" id="oai:OLEAN_C17900"/>
<accession>R4YM59</accession>
<evidence type="ECO:0000313" key="3">
    <source>
        <dbReference type="EMBL" id="CCK75966.1"/>
    </source>
</evidence>
<gene>
    <name evidence="3" type="ORF">OLEAN_C17900</name>
</gene>
<evidence type="ECO:0000313" key="4">
    <source>
        <dbReference type="Proteomes" id="UP000032749"/>
    </source>
</evidence>
<reference evidence="3 4" key="1">
    <citation type="journal article" date="2013" name="Nat. Commun.">
        <title>Genome sequence and functional genomic analysis of the oil-degrading bacterium Oleispira antarctica.</title>
        <authorList>
            <person name="Kube M."/>
            <person name="Chernikova T.N."/>
            <person name="Al-Ramahi Y."/>
            <person name="Beloqui A."/>
            <person name="Lopez-Cortez N."/>
            <person name="Guazzaroni M.E."/>
            <person name="Heipieper H.J."/>
            <person name="Klages S."/>
            <person name="Kotsyurbenko O.R."/>
            <person name="Langer I."/>
            <person name="Nechitaylo T.Y."/>
            <person name="Lunsdorf H."/>
            <person name="Fernandez M."/>
            <person name="Juarez S."/>
            <person name="Ciordia S."/>
            <person name="Singer A."/>
            <person name="Kagan O."/>
            <person name="Egorova O."/>
            <person name="Petit P.A."/>
            <person name="Stogios P."/>
            <person name="Kim Y."/>
            <person name="Tchigvintsev A."/>
            <person name="Flick R."/>
            <person name="Denaro R."/>
            <person name="Genovese M."/>
            <person name="Albar J.P."/>
            <person name="Reva O.N."/>
            <person name="Martinez-Gomariz M."/>
            <person name="Tran H."/>
            <person name="Ferrer M."/>
            <person name="Savchenko A."/>
            <person name="Yakunin A.F."/>
            <person name="Yakimov M.M."/>
            <person name="Golyshina O.V."/>
            <person name="Reinhardt R."/>
            <person name="Golyshin P.N."/>
        </authorList>
    </citation>
    <scope>NUCLEOTIDE SEQUENCE [LARGE SCALE GENOMIC DNA]</scope>
</reference>
<dbReference type="GO" id="GO:0120010">
    <property type="term" value="P:intermembrane phospholipid transfer"/>
    <property type="evidence" value="ECO:0007669"/>
    <property type="project" value="TreeGrafter"/>
</dbReference>
<name>R4YM59_OLEAN</name>
<organism evidence="3 4">
    <name type="scientific">Oleispira antarctica RB-8</name>
    <dbReference type="NCBI Taxonomy" id="698738"/>
    <lineage>
        <taxon>Bacteria</taxon>
        <taxon>Pseudomonadati</taxon>
        <taxon>Pseudomonadota</taxon>
        <taxon>Gammaproteobacteria</taxon>
        <taxon>Oceanospirillales</taxon>
        <taxon>Oceanospirillaceae</taxon>
        <taxon>Oleispira</taxon>
    </lineage>
</organism>
<protein>
    <submittedName>
        <fullName evidence="3">VacJ-like lipoprotein</fullName>
    </submittedName>
</protein>
<proteinExistence type="inferred from homology"/>
<dbReference type="InterPro" id="IPR007428">
    <property type="entry name" value="MlaA"/>
</dbReference>
<comment type="similarity">
    <text evidence="1">Belongs to the MlaA family.</text>
</comment>
<dbReference type="GO" id="GO:0016020">
    <property type="term" value="C:membrane"/>
    <property type="evidence" value="ECO:0007669"/>
    <property type="project" value="InterPro"/>
</dbReference>
<dbReference type="PANTHER" id="PTHR30035:SF3">
    <property type="entry name" value="INTERMEMBRANE PHOSPHOLIPID TRANSPORT SYSTEM LIPOPROTEIN MLAA"/>
    <property type="match status" value="1"/>
</dbReference>
<evidence type="ECO:0000256" key="2">
    <source>
        <dbReference type="ARBA" id="ARBA00022729"/>
    </source>
</evidence>
<dbReference type="PRINTS" id="PR01805">
    <property type="entry name" value="VACJLIPOPROT"/>
</dbReference>
<dbReference type="Pfam" id="PF04333">
    <property type="entry name" value="MlaA"/>
    <property type="match status" value="1"/>
</dbReference>
<dbReference type="AlphaFoldDB" id="R4YM59"/>